<dbReference type="GO" id="GO:0017168">
    <property type="term" value="F:5-oxoprolinase (ATP-hydrolyzing) activity"/>
    <property type="evidence" value="ECO:0007669"/>
    <property type="project" value="UniProtKB-UniRule"/>
</dbReference>
<dbReference type="InterPro" id="IPR005501">
    <property type="entry name" value="LamB/YcsF/PxpA-like"/>
</dbReference>
<proteinExistence type="inferred from homology"/>
<dbReference type="RefSeq" id="WP_068682937.1">
    <property type="nucleotide sequence ID" value="NZ_LYPA01000054.1"/>
</dbReference>
<sequence length="252" mass="26873">MFVIDLNCDMGEGFGIYTVGEDAEIIRHITSANIACGFHGGDPAVMRRTVRLAAEHGVAVGAHPGLPDLAGFGRRIMEVTPDDVYEMTLYQIGALQAIASGEGVRLSHVKPHGALYNMAAKSRELADAIAEAVYKADGNLMLYGLSGSQLVASAERLGIRAIQEVFGDRSYENDGTLTPRHKPGAVLSQSDEVAIQVHRMVTEGKVKTREGHMLPLQADTVCIHGDTAGAARHAAVLRAELERLGIAVAPPR</sequence>
<dbReference type="Gene3D" id="3.20.20.370">
    <property type="entry name" value="Glycoside hydrolase/deacetylase"/>
    <property type="match status" value="1"/>
</dbReference>
<comment type="function">
    <text evidence="1">Catalyzes the cleavage of 5-oxoproline to form L-glutamate coupled to the hydrolysis of ATP to ADP and inorganic phosphate.</text>
</comment>
<keyword evidence="1" id="KW-0547">Nucleotide-binding</keyword>
<dbReference type="OrthoDB" id="9773478at2"/>
<comment type="catalytic activity">
    <reaction evidence="1">
        <text>5-oxo-L-proline + ATP + 2 H2O = L-glutamate + ADP + phosphate + H(+)</text>
        <dbReference type="Rhea" id="RHEA:10348"/>
        <dbReference type="ChEBI" id="CHEBI:15377"/>
        <dbReference type="ChEBI" id="CHEBI:15378"/>
        <dbReference type="ChEBI" id="CHEBI:29985"/>
        <dbReference type="ChEBI" id="CHEBI:30616"/>
        <dbReference type="ChEBI" id="CHEBI:43474"/>
        <dbReference type="ChEBI" id="CHEBI:58402"/>
        <dbReference type="ChEBI" id="CHEBI:456216"/>
        <dbReference type="EC" id="3.5.2.9"/>
    </reaction>
</comment>
<dbReference type="EMBL" id="LYPA01000054">
    <property type="protein sequence ID" value="OBR65647.1"/>
    <property type="molecule type" value="Genomic_DNA"/>
</dbReference>
<dbReference type="NCBIfam" id="NF003814">
    <property type="entry name" value="PRK05406.1-3"/>
    <property type="match status" value="1"/>
</dbReference>
<dbReference type="PANTHER" id="PTHR30292:SF0">
    <property type="entry name" value="5-OXOPROLINASE SUBUNIT A"/>
    <property type="match status" value="1"/>
</dbReference>
<accession>A0A1A5YJ64</accession>
<keyword evidence="1" id="KW-0378">Hydrolase</keyword>
<dbReference type="GO" id="GO:0005524">
    <property type="term" value="F:ATP binding"/>
    <property type="evidence" value="ECO:0007669"/>
    <property type="project" value="UniProtKB-UniRule"/>
</dbReference>
<dbReference type="SUPFAM" id="SSF88713">
    <property type="entry name" value="Glycoside hydrolase/deacetylase"/>
    <property type="match status" value="1"/>
</dbReference>
<dbReference type="CDD" id="cd10787">
    <property type="entry name" value="LamB_YcsF_like"/>
    <property type="match status" value="1"/>
</dbReference>
<dbReference type="GO" id="GO:0005975">
    <property type="term" value="P:carbohydrate metabolic process"/>
    <property type="evidence" value="ECO:0007669"/>
    <property type="project" value="InterPro"/>
</dbReference>
<reference evidence="2 3" key="1">
    <citation type="submission" date="2016-05" db="EMBL/GenBank/DDBJ databases">
        <title>Paenibacillus oryzae. sp. nov., isolated from the rice root.</title>
        <authorList>
            <person name="Zhang J."/>
            <person name="Zhang X."/>
        </authorList>
    </citation>
    <scope>NUCLEOTIDE SEQUENCE [LARGE SCALE GENOMIC DNA]</scope>
    <source>
        <strain evidence="2 3">1DrF-4</strain>
    </source>
</reference>
<dbReference type="HAMAP" id="MF_00691">
    <property type="entry name" value="PxpA"/>
    <property type="match status" value="1"/>
</dbReference>
<dbReference type="InterPro" id="IPR011330">
    <property type="entry name" value="Glyco_hydro/deAcase_b/a-brl"/>
</dbReference>
<evidence type="ECO:0000256" key="1">
    <source>
        <dbReference type="HAMAP-Rule" id="MF_00691"/>
    </source>
</evidence>
<dbReference type="EC" id="3.5.2.9" evidence="1"/>
<name>A0A1A5YJ64_9BACL</name>
<gene>
    <name evidence="1" type="primary">pxpA</name>
    <name evidence="2" type="ORF">A7K91_13780</name>
</gene>
<dbReference type="PANTHER" id="PTHR30292">
    <property type="entry name" value="UNCHARACTERIZED PROTEIN YBGL-RELATED"/>
    <property type="match status" value="1"/>
</dbReference>
<dbReference type="AlphaFoldDB" id="A0A1A5YJ64"/>
<evidence type="ECO:0000313" key="3">
    <source>
        <dbReference type="Proteomes" id="UP000092024"/>
    </source>
</evidence>
<dbReference type="STRING" id="1844972.A7K91_13780"/>
<evidence type="ECO:0000313" key="2">
    <source>
        <dbReference type="EMBL" id="OBR65647.1"/>
    </source>
</evidence>
<comment type="caution">
    <text evidence="2">The sequence shown here is derived from an EMBL/GenBank/DDBJ whole genome shotgun (WGS) entry which is preliminary data.</text>
</comment>
<comment type="similarity">
    <text evidence="1">Belongs to the LamB/PxpA family.</text>
</comment>
<protein>
    <recommendedName>
        <fullName evidence="1">5-oxoprolinase subunit A</fullName>
        <shortName evidence="1">5-OPase subunit A</shortName>
        <ecNumber evidence="1">3.5.2.9</ecNumber>
    </recommendedName>
    <alternativeName>
        <fullName evidence="1">5-oxoprolinase (ATP-hydrolyzing) subunit A</fullName>
    </alternativeName>
</protein>
<keyword evidence="3" id="KW-1185">Reference proteome</keyword>
<comment type="subunit">
    <text evidence="1">Forms a complex composed of PxpA, PxpB and PxpC.</text>
</comment>
<dbReference type="Pfam" id="PF03746">
    <property type="entry name" value="LamB_YcsF"/>
    <property type="match status" value="1"/>
</dbReference>
<dbReference type="NCBIfam" id="NF003816">
    <property type="entry name" value="PRK05406.1-5"/>
    <property type="match status" value="1"/>
</dbReference>
<organism evidence="2 3">
    <name type="scientific">Paenibacillus oryzae</name>
    <dbReference type="NCBI Taxonomy" id="1844972"/>
    <lineage>
        <taxon>Bacteria</taxon>
        <taxon>Bacillati</taxon>
        <taxon>Bacillota</taxon>
        <taxon>Bacilli</taxon>
        <taxon>Bacillales</taxon>
        <taxon>Paenibacillaceae</taxon>
        <taxon>Paenibacillus</taxon>
    </lineage>
</organism>
<dbReference type="Proteomes" id="UP000092024">
    <property type="component" value="Unassembled WGS sequence"/>
</dbReference>
<keyword evidence="1" id="KW-0067">ATP-binding</keyword>